<dbReference type="HOGENOM" id="CLU_025574_0_0_5"/>
<comment type="similarity">
    <text evidence="7">Belongs to the transglycosylase MltG family.</text>
</comment>
<evidence type="ECO:0000313" key="10">
    <source>
        <dbReference type="Proteomes" id="UP000007730"/>
    </source>
</evidence>
<dbReference type="InterPro" id="IPR003770">
    <property type="entry name" value="MLTG-like"/>
</dbReference>
<evidence type="ECO:0000256" key="1">
    <source>
        <dbReference type="ARBA" id="ARBA00022475"/>
    </source>
</evidence>
<evidence type="ECO:0000256" key="6">
    <source>
        <dbReference type="ARBA" id="ARBA00023316"/>
    </source>
</evidence>
<name>B6JGN1_AFIC5</name>
<feature type="region of interest" description="Disordered" evidence="8">
    <location>
        <begin position="362"/>
        <end position="446"/>
    </location>
</feature>
<comment type="function">
    <text evidence="7">Functions as a peptidoglycan terminase that cleaves nascent peptidoglycan strands endolytically to terminate their elongation.</text>
</comment>
<feature type="site" description="Important for catalytic activity" evidence="7">
    <location>
        <position position="237"/>
    </location>
</feature>
<keyword evidence="4 7" id="KW-0472">Membrane</keyword>
<dbReference type="GO" id="GO:0009252">
    <property type="term" value="P:peptidoglycan biosynthetic process"/>
    <property type="evidence" value="ECO:0007669"/>
    <property type="project" value="UniProtKB-UniRule"/>
</dbReference>
<dbReference type="PANTHER" id="PTHR30518">
    <property type="entry name" value="ENDOLYTIC MUREIN TRANSGLYCOSYLASE"/>
    <property type="match status" value="1"/>
</dbReference>
<comment type="catalytic activity">
    <reaction evidence="7">
        <text>a peptidoglycan chain = a peptidoglycan chain with N-acetyl-1,6-anhydromuramyl-[peptide] at the reducing end + a peptidoglycan chain with N-acetylglucosamine at the non-reducing end.</text>
        <dbReference type="EC" id="4.2.2.29"/>
    </reaction>
</comment>
<dbReference type="PATRIC" id="fig|504832.7.peg.1791"/>
<dbReference type="FunFam" id="3.30.160.60:FF:000242">
    <property type="entry name" value="Endolytic murein transglycosylase"/>
    <property type="match status" value="1"/>
</dbReference>
<evidence type="ECO:0000256" key="4">
    <source>
        <dbReference type="ARBA" id="ARBA00023136"/>
    </source>
</evidence>
<keyword evidence="1 7" id="KW-1003">Cell membrane</keyword>
<evidence type="ECO:0000256" key="7">
    <source>
        <dbReference type="HAMAP-Rule" id="MF_02065"/>
    </source>
</evidence>
<evidence type="ECO:0000256" key="8">
    <source>
        <dbReference type="SAM" id="MobiDB-lite"/>
    </source>
</evidence>
<dbReference type="PANTHER" id="PTHR30518:SF2">
    <property type="entry name" value="ENDOLYTIC MUREIN TRANSGLYCOSYLASE"/>
    <property type="match status" value="1"/>
</dbReference>
<dbReference type="EMBL" id="CP002826">
    <property type="protein sequence ID" value="AEI06392.1"/>
    <property type="molecule type" value="Genomic_DNA"/>
</dbReference>
<organism evidence="9 10">
    <name type="scientific">Afipia carboxidovorans (strain ATCC 49405 / DSM 1227 / KCTC 32145 / OM5)</name>
    <name type="common">Oligotropha carboxidovorans</name>
    <dbReference type="NCBI Taxonomy" id="504832"/>
    <lineage>
        <taxon>Bacteria</taxon>
        <taxon>Pseudomonadati</taxon>
        <taxon>Pseudomonadota</taxon>
        <taxon>Alphaproteobacteria</taxon>
        <taxon>Hyphomicrobiales</taxon>
        <taxon>Nitrobacteraceae</taxon>
        <taxon>Afipia</taxon>
    </lineage>
</organism>
<protein>
    <recommendedName>
        <fullName evidence="7">Endolytic murein transglycosylase</fullName>
        <ecNumber evidence="7">4.2.2.29</ecNumber>
    </recommendedName>
    <alternativeName>
        <fullName evidence="7">Peptidoglycan lytic transglycosylase</fullName>
    </alternativeName>
    <alternativeName>
        <fullName evidence="7">Peptidoglycan polymerization terminase</fullName>
    </alternativeName>
</protein>
<dbReference type="Proteomes" id="UP000007730">
    <property type="component" value="Chromosome"/>
</dbReference>
<dbReference type="NCBIfam" id="TIGR00247">
    <property type="entry name" value="endolytic transglycosylase MltG"/>
    <property type="match status" value="1"/>
</dbReference>
<keyword evidence="3 7" id="KW-1133">Transmembrane helix</keyword>
<dbReference type="STRING" id="504832.OCA5_c16780"/>
<keyword evidence="10" id="KW-1185">Reference proteome</keyword>
<keyword evidence="5 7" id="KW-0456">Lyase</keyword>
<accession>B6JGN1</accession>
<dbReference type="RefSeq" id="WP_012563504.1">
    <property type="nucleotide sequence ID" value="NC_011386.1"/>
</dbReference>
<dbReference type="GO" id="GO:0005886">
    <property type="term" value="C:plasma membrane"/>
    <property type="evidence" value="ECO:0007669"/>
    <property type="project" value="UniProtKB-SubCell"/>
</dbReference>
<dbReference type="KEGG" id="oca:OCAR_6365"/>
<feature type="region of interest" description="Disordered" evidence="8">
    <location>
        <begin position="1"/>
        <end position="29"/>
    </location>
</feature>
<dbReference type="GO" id="GO:0008932">
    <property type="term" value="F:lytic endotransglycosylase activity"/>
    <property type="evidence" value="ECO:0007669"/>
    <property type="project" value="UniProtKB-UniRule"/>
</dbReference>
<dbReference type="Gene3D" id="3.30.1490.480">
    <property type="entry name" value="Endolytic murein transglycosylase"/>
    <property type="match status" value="1"/>
</dbReference>
<evidence type="ECO:0000256" key="2">
    <source>
        <dbReference type="ARBA" id="ARBA00022692"/>
    </source>
</evidence>
<dbReference type="Pfam" id="PF02618">
    <property type="entry name" value="YceG"/>
    <property type="match status" value="1"/>
</dbReference>
<dbReference type="CDD" id="cd08010">
    <property type="entry name" value="MltG_like"/>
    <property type="match status" value="1"/>
</dbReference>
<dbReference type="KEGG" id="ocg:OCA5_c16780"/>
<dbReference type="HAMAP" id="MF_02065">
    <property type="entry name" value="MltG"/>
    <property type="match status" value="1"/>
</dbReference>
<dbReference type="Gene3D" id="3.30.160.60">
    <property type="entry name" value="Classic Zinc Finger"/>
    <property type="match status" value="1"/>
</dbReference>
<keyword evidence="2 7" id="KW-0812">Transmembrane</keyword>
<dbReference type="eggNOG" id="COG1559">
    <property type="taxonomic scope" value="Bacteria"/>
</dbReference>
<dbReference type="EC" id="4.2.2.29" evidence="7"/>
<evidence type="ECO:0000256" key="3">
    <source>
        <dbReference type="ARBA" id="ARBA00022989"/>
    </source>
</evidence>
<reference evidence="9 10" key="1">
    <citation type="journal article" date="2011" name="J. Bacteriol.">
        <title>Complete genome sequences of the chemolithoautotrophic Oligotropha carboxidovorans strains OM4 and OM5.</title>
        <authorList>
            <person name="Volland S."/>
            <person name="Rachinger M."/>
            <person name="Strittmatter A."/>
            <person name="Daniel R."/>
            <person name="Gottschalk G."/>
            <person name="Meyer O."/>
        </authorList>
    </citation>
    <scope>NUCLEOTIDE SEQUENCE [LARGE SCALE GENOMIC DNA]</scope>
    <source>
        <strain evidence="10">ATCC 49405 / DSM 1227 / KCTC 32145 / OM5</strain>
    </source>
</reference>
<sequence>MSERPPIAPRSPRAALEPQQVPPPKRSDSVRNPFVVAGNAVMTVLLVLMLGAGGLYIYGKQVLSAKGPLTEDKVVNIPPRAGMTDIGDILLREGVISADRWTFIGGVLALNARTSLKSGEFLFQKNASLSDVIGTIVDGKVVQHAFTVPEGLTSEQIVARLQENEIFSGSLREVPREGTLLPDTYKFPRGTPREQVIHRMQQAQKRVVTETWERRNPDLPLRSVDQLVTLASIVEKETGRADERSRVAAVFVNRLRQKIKLQSDPTIIYGLVGGKGTLGRPIKRSEIQQPTPYNTYVIDGLPPGPIANPGRASLEATANPARTRDLYFVADGTGGHTFTENYNEHQKAVVKLRALERQQNDVAEPDDVPPPAGAAPAPAEPATAPPAATPAPKRGSKAARGKQSLAPGNGDAWAGVTSATHQRKPAAHVKPAPSSAASAEAAPAAR</sequence>
<proteinExistence type="inferred from homology"/>
<gene>
    <name evidence="7" type="primary">mltG</name>
    <name evidence="9" type="ordered locus">OCA5_c16780</name>
</gene>
<keyword evidence="6 7" id="KW-0961">Cell wall biogenesis/degradation</keyword>
<feature type="transmembrane region" description="Helical" evidence="7">
    <location>
        <begin position="34"/>
        <end position="58"/>
    </location>
</feature>
<dbReference type="OrthoDB" id="9814591at2"/>
<evidence type="ECO:0000256" key="5">
    <source>
        <dbReference type="ARBA" id="ARBA00023239"/>
    </source>
</evidence>
<comment type="subcellular location">
    <subcellularLocation>
        <location evidence="7">Cell inner membrane</location>
        <topology evidence="7">Single-pass membrane protein</topology>
    </subcellularLocation>
</comment>
<dbReference type="AlphaFoldDB" id="B6JGN1"/>
<keyword evidence="7" id="KW-0997">Cell inner membrane</keyword>
<feature type="compositionally biased region" description="Low complexity" evidence="8">
    <location>
        <begin position="428"/>
        <end position="446"/>
    </location>
</feature>
<evidence type="ECO:0000313" key="9">
    <source>
        <dbReference type="EMBL" id="AEI06392.1"/>
    </source>
</evidence>
<dbReference type="GO" id="GO:0071555">
    <property type="term" value="P:cell wall organization"/>
    <property type="evidence" value="ECO:0007669"/>
    <property type="project" value="UniProtKB-KW"/>
</dbReference>